<dbReference type="InterPro" id="IPR050121">
    <property type="entry name" value="Cytochrome_P450_monoxygenase"/>
</dbReference>
<proteinExistence type="inferred from homology"/>
<dbReference type="Proteomes" id="UP000887577">
    <property type="component" value="Unplaced"/>
</dbReference>
<evidence type="ECO:0000256" key="5">
    <source>
        <dbReference type="RuleBase" id="RU000461"/>
    </source>
</evidence>
<accession>A0A914Y2T3</accession>
<keyword evidence="4 5" id="KW-0349">Heme</keyword>
<dbReference type="PROSITE" id="PS00086">
    <property type="entry name" value="CYTOCHROME_P450"/>
    <property type="match status" value="1"/>
</dbReference>
<dbReference type="Gene3D" id="1.10.630.10">
    <property type="entry name" value="Cytochrome P450"/>
    <property type="match status" value="1"/>
</dbReference>
<evidence type="ECO:0000256" key="1">
    <source>
        <dbReference type="ARBA" id="ARBA00001971"/>
    </source>
</evidence>
<keyword evidence="5" id="KW-0560">Oxidoreductase</keyword>
<dbReference type="WBParaSite" id="PSU_v2.g12086.t1">
    <property type="protein sequence ID" value="PSU_v2.g12086.t1"/>
    <property type="gene ID" value="PSU_v2.g12086"/>
</dbReference>
<dbReference type="PANTHER" id="PTHR24305">
    <property type="entry name" value="CYTOCHROME P450"/>
    <property type="match status" value="1"/>
</dbReference>
<dbReference type="SUPFAM" id="SSF48264">
    <property type="entry name" value="Cytochrome P450"/>
    <property type="match status" value="1"/>
</dbReference>
<dbReference type="Pfam" id="PF00067">
    <property type="entry name" value="p450"/>
    <property type="match status" value="1"/>
</dbReference>
<comment type="similarity">
    <text evidence="2 5">Belongs to the cytochrome P450 family.</text>
</comment>
<dbReference type="PRINTS" id="PR00463">
    <property type="entry name" value="EP450I"/>
</dbReference>
<dbReference type="InterPro" id="IPR036396">
    <property type="entry name" value="Cyt_P450_sf"/>
</dbReference>
<dbReference type="InterPro" id="IPR001128">
    <property type="entry name" value="Cyt_P450"/>
</dbReference>
<evidence type="ECO:0000256" key="4">
    <source>
        <dbReference type="PIRSR" id="PIRSR602401-1"/>
    </source>
</evidence>
<keyword evidence="3 5" id="KW-0503">Monooxygenase</keyword>
<keyword evidence="6" id="KW-1185">Reference proteome</keyword>
<evidence type="ECO:0000313" key="6">
    <source>
        <dbReference type="Proteomes" id="UP000887577"/>
    </source>
</evidence>
<evidence type="ECO:0000256" key="3">
    <source>
        <dbReference type="ARBA" id="ARBA00023033"/>
    </source>
</evidence>
<keyword evidence="4 5" id="KW-0408">Iron</keyword>
<keyword evidence="4 5" id="KW-0479">Metal-binding</keyword>
<organism evidence="6 7">
    <name type="scientific">Panagrolaimus superbus</name>
    <dbReference type="NCBI Taxonomy" id="310955"/>
    <lineage>
        <taxon>Eukaryota</taxon>
        <taxon>Metazoa</taxon>
        <taxon>Ecdysozoa</taxon>
        <taxon>Nematoda</taxon>
        <taxon>Chromadorea</taxon>
        <taxon>Rhabditida</taxon>
        <taxon>Tylenchina</taxon>
        <taxon>Panagrolaimomorpha</taxon>
        <taxon>Panagrolaimoidea</taxon>
        <taxon>Panagrolaimidae</taxon>
        <taxon>Panagrolaimus</taxon>
    </lineage>
</organism>
<evidence type="ECO:0000313" key="7">
    <source>
        <dbReference type="WBParaSite" id="PSU_v2.g12086.t1"/>
    </source>
</evidence>
<dbReference type="GO" id="GO:0020037">
    <property type="term" value="F:heme binding"/>
    <property type="evidence" value="ECO:0007669"/>
    <property type="project" value="InterPro"/>
</dbReference>
<dbReference type="InterPro" id="IPR017972">
    <property type="entry name" value="Cyt_P450_CS"/>
</dbReference>
<name>A0A914Y2T3_9BILA</name>
<dbReference type="PRINTS" id="PR00385">
    <property type="entry name" value="P450"/>
</dbReference>
<dbReference type="PANTHER" id="PTHR24305:SF166">
    <property type="entry name" value="CYTOCHROME P450 12A4, MITOCHONDRIAL-RELATED"/>
    <property type="match status" value="1"/>
</dbReference>
<reference evidence="7" key="1">
    <citation type="submission" date="2022-11" db="UniProtKB">
        <authorList>
            <consortium name="WormBaseParasite"/>
        </authorList>
    </citation>
    <scope>IDENTIFICATION</scope>
</reference>
<dbReference type="GO" id="GO:0004497">
    <property type="term" value="F:monooxygenase activity"/>
    <property type="evidence" value="ECO:0007669"/>
    <property type="project" value="UniProtKB-KW"/>
</dbReference>
<sequence length="263" mass="29698">MYDAEDTNFDTTNKADLDIKVPKKLTREELIQSARGFLIAGADTTATLLNYCLYELAKHPECEEAILQEINDFITSEVGGEGVLGTSSVYPPPLTFSIHKSNRSDDINYNKVKDLTYLDRFVKEVARFHPLAFTVTARRAIHSTTLKASDGKLIQIDKGVAILGNAFAIQMDENIWGSDAKEFNPDRFLPENFENRHSMAWLPFGIGPRICPGKNLALHEAKSTLIFLLRKFKFEFCDETNTDIITDTITNFKTLKMKIVPRV</sequence>
<dbReference type="AlphaFoldDB" id="A0A914Y2T3"/>
<protein>
    <submittedName>
        <fullName evidence="7">Cytochrome P450</fullName>
    </submittedName>
</protein>
<dbReference type="InterPro" id="IPR002401">
    <property type="entry name" value="Cyt_P450_E_grp-I"/>
</dbReference>
<dbReference type="GO" id="GO:0016705">
    <property type="term" value="F:oxidoreductase activity, acting on paired donors, with incorporation or reduction of molecular oxygen"/>
    <property type="evidence" value="ECO:0007669"/>
    <property type="project" value="InterPro"/>
</dbReference>
<comment type="cofactor">
    <cofactor evidence="1 4">
        <name>heme</name>
        <dbReference type="ChEBI" id="CHEBI:30413"/>
    </cofactor>
</comment>
<dbReference type="GO" id="GO:0005506">
    <property type="term" value="F:iron ion binding"/>
    <property type="evidence" value="ECO:0007669"/>
    <property type="project" value="InterPro"/>
</dbReference>
<evidence type="ECO:0000256" key="2">
    <source>
        <dbReference type="ARBA" id="ARBA00010617"/>
    </source>
</evidence>
<feature type="binding site" description="axial binding residue" evidence="4">
    <location>
        <position position="211"/>
    </location>
    <ligand>
        <name>heme</name>
        <dbReference type="ChEBI" id="CHEBI:30413"/>
    </ligand>
    <ligandPart>
        <name>Fe</name>
        <dbReference type="ChEBI" id="CHEBI:18248"/>
    </ligandPart>
</feature>